<dbReference type="Proteomes" id="UP000198680">
    <property type="component" value="Unassembled WGS sequence"/>
</dbReference>
<evidence type="ECO:0000313" key="2">
    <source>
        <dbReference type="EMBL" id="SDM72337.1"/>
    </source>
</evidence>
<sequence length="184" mass="19329">MSPPLPEGLRALVAETVREVVRDLVAASARDAVPDGLRVDGSPSSRVDRVAAALPFPPGAHGGGTGNGHAPAPGGGPGRVESVRIRTDADLNVFVRHLLTVFEDPRSRQELRAGRYRFSLAPEPRSSPAGPGPARRVEQGAVTEKTVAAAAAAGERLVLGRRAVLTPLARDKARKLGVHVEKER</sequence>
<protein>
    <submittedName>
        <fullName evidence="2">Uncharacterized protein</fullName>
    </submittedName>
</protein>
<dbReference type="STRING" id="1137991.SAMN05660642_03157"/>
<dbReference type="EMBL" id="FNHE01000008">
    <property type="protein sequence ID" value="SDM72337.1"/>
    <property type="molecule type" value="Genomic_DNA"/>
</dbReference>
<accession>A0A1G9VJQ6</accession>
<name>A0A1G9VJQ6_9ACTN</name>
<organism evidence="2 3">
    <name type="scientific">Geodermatophilus siccatus</name>
    <dbReference type="NCBI Taxonomy" id="1137991"/>
    <lineage>
        <taxon>Bacteria</taxon>
        <taxon>Bacillati</taxon>
        <taxon>Actinomycetota</taxon>
        <taxon>Actinomycetes</taxon>
        <taxon>Geodermatophilales</taxon>
        <taxon>Geodermatophilaceae</taxon>
        <taxon>Geodermatophilus</taxon>
    </lineage>
</organism>
<proteinExistence type="predicted"/>
<evidence type="ECO:0000313" key="3">
    <source>
        <dbReference type="Proteomes" id="UP000198680"/>
    </source>
</evidence>
<reference evidence="3" key="1">
    <citation type="submission" date="2016-10" db="EMBL/GenBank/DDBJ databases">
        <authorList>
            <person name="Varghese N."/>
            <person name="Submissions S."/>
        </authorList>
    </citation>
    <scope>NUCLEOTIDE SEQUENCE [LARGE SCALE GENOMIC DNA]</scope>
    <source>
        <strain evidence="3">DSM 45419</strain>
    </source>
</reference>
<dbReference type="RefSeq" id="WP_091220143.1">
    <property type="nucleotide sequence ID" value="NZ_FNHE01000008.1"/>
</dbReference>
<dbReference type="OrthoDB" id="4730721at2"/>
<feature type="region of interest" description="Disordered" evidence="1">
    <location>
        <begin position="118"/>
        <end position="141"/>
    </location>
</feature>
<gene>
    <name evidence="2" type="ORF">SAMN05660642_03157</name>
</gene>
<dbReference type="AlphaFoldDB" id="A0A1G9VJQ6"/>
<feature type="region of interest" description="Disordered" evidence="1">
    <location>
        <begin position="54"/>
        <end position="81"/>
    </location>
</feature>
<evidence type="ECO:0000256" key="1">
    <source>
        <dbReference type="SAM" id="MobiDB-lite"/>
    </source>
</evidence>
<feature type="compositionally biased region" description="Gly residues" evidence="1">
    <location>
        <begin position="60"/>
        <end position="78"/>
    </location>
</feature>
<keyword evidence="3" id="KW-1185">Reference proteome</keyword>